<comment type="caution">
    <text evidence="1">The sequence shown here is derived from an EMBL/GenBank/DDBJ whole genome shotgun (WGS) entry which is preliminary data.</text>
</comment>
<protein>
    <recommendedName>
        <fullName evidence="3">F-box domain-containing protein</fullName>
    </recommendedName>
</protein>
<dbReference type="EMBL" id="NBSK02000003">
    <property type="protein sequence ID" value="KAJ0217271.1"/>
    <property type="molecule type" value="Genomic_DNA"/>
</dbReference>
<accession>A0A9R1W6X2</accession>
<sequence length="188" mass="22215">MGVPTTIEYHKLILEIEVGNLYHDFKNVSLTLYDSDVKELIKKNAQELVHQFYEDGNNEIYLSALNILLEKKMAFKIQIKHGNLKNKTEGYTISRITSNNTIIEELEQKLKMDWLSLLTSELIIEILSRTSLQTFATIRCTNKYYRNLTYNNYVLYNYDRRNNVVCGIIVQQKNMEKYRTDMPKEKID</sequence>
<evidence type="ECO:0000313" key="2">
    <source>
        <dbReference type="Proteomes" id="UP000235145"/>
    </source>
</evidence>
<dbReference type="Proteomes" id="UP000235145">
    <property type="component" value="Unassembled WGS sequence"/>
</dbReference>
<dbReference type="Gene3D" id="2.40.50.140">
    <property type="entry name" value="Nucleic acid-binding proteins"/>
    <property type="match status" value="1"/>
</dbReference>
<name>A0A9R1W6X2_LACSA</name>
<evidence type="ECO:0008006" key="3">
    <source>
        <dbReference type="Google" id="ProtNLM"/>
    </source>
</evidence>
<proteinExistence type="predicted"/>
<organism evidence="1 2">
    <name type="scientific">Lactuca sativa</name>
    <name type="common">Garden lettuce</name>
    <dbReference type="NCBI Taxonomy" id="4236"/>
    <lineage>
        <taxon>Eukaryota</taxon>
        <taxon>Viridiplantae</taxon>
        <taxon>Streptophyta</taxon>
        <taxon>Embryophyta</taxon>
        <taxon>Tracheophyta</taxon>
        <taxon>Spermatophyta</taxon>
        <taxon>Magnoliopsida</taxon>
        <taxon>eudicotyledons</taxon>
        <taxon>Gunneridae</taxon>
        <taxon>Pentapetalae</taxon>
        <taxon>asterids</taxon>
        <taxon>campanulids</taxon>
        <taxon>Asterales</taxon>
        <taxon>Asteraceae</taxon>
        <taxon>Cichorioideae</taxon>
        <taxon>Cichorieae</taxon>
        <taxon>Lactucinae</taxon>
        <taxon>Lactuca</taxon>
    </lineage>
</organism>
<dbReference type="SUPFAM" id="SSF81383">
    <property type="entry name" value="F-box domain"/>
    <property type="match status" value="1"/>
</dbReference>
<dbReference type="InterPro" id="IPR012340">
    <property type="entry name" value="NA-bd_OB-fold"/>
</dbReference>
<evidence type="ECO:0000313" key="1">
    <source>
        <dbReference type="EMBL" id="KAJ0217271.1"/>
    </source>
</evidence>
<keyword evidence="2" id="KW-1185">Reference proteome</keyword>
<gene>
    <name evidence="1" type="ORF">LSAT_V11C300137980</name>
</gene>
<dbReference type="AlphaFoldDB" id="A0A9R1W6X2"/>
<reference evidence="1 2" key="1">
    <citation type="journal article" date="2017" name="Nat. Commun.">
        <title>Genome assembly with in vitro proximity ligation data and whole-genome triplication in lettuce.</title>
        <authorList>
            <person name="Reyes-Chin-Wo S."/>
            <person name="Wang Z."/>
            <person name="Yang X."/>
            <person name="Kozik A."/>
            <person name="Arikit S."/>
            <person name="Song C."/>
            <person name="Xia L."/>
            <person name="Froenicke L."/>
            <person name="Lavelle D.O."/>
            <person name="Truco M.J."/>
            <person name="Xia R."/>
            <person name="Zhu S."/>
            <person name="Xu C."/>
            <person name="Xu H."/>
            <person name="Xu X."/>
            <person name="Cox K."/>
            <person name="Korf I."/>
            <person name="Meyers B.C."/>
            <person name="Michelmore R.W."/>
        </authorList>
    </citation>
    <scope>NUCLEOTIDE SEQUENCE [LARGE SCALE GENOMIC DNA]</scope>
    <source>
        <strain evidence="2">cv. Salinas</strain>
        <tissue evidence="1">Seedlings</tissue>
    </source>
</reference>
<dbReference type="InterPro" id="IPR036047">
    <property type="entry name" value="F-box-like_dom_sf"/>
</dbReference>